<protein>
    <submittedName>
        <fullName evidence="1">Uncharacterized protein</fullName>
    </submittedName>
</protein>
<accession>A0A9X2ZD17</accession>
<dbReference type="AlphaFoldDB" id="A0A9X2ZD17"/>
<organism evidence="1 2">
    <name type="scientific">Flavobacterium shii</name>
    <dbReference type="NCBI Taxonomy" id="2987687"/>
    <lineage>
        <taxon>Bacteria</taxon>
        <taxon>Pseudomonadati</taxon>
        <taxon>Bacteroidota</taxon>
        <taxon>Flavobacteriia</taxon>
        <taxon>Flavobacteriales</taxon>
        <taxon>Flavobacteriaceae</taxon>
        <taxon>Flavobacterium</taxon>
    </lineage>
</organism>
<reference evidence="1" key="1">
    <citation type="submission" date="2022-10" db="EMBL/GenBank/DDBJ databases">
        <title>Two novel species of Flavobacterium.</title>
        <authorList>
            <person name="Liu Q."/>
            <person name="Xin Y.-H."/>
        </authorList>
    </citation>
    <scope>NUCLEOTIDE SEQUENCE</scope>
    <source>
        <strain evidence="1">LS1R49</strain>
    </source>
</reference>
<dbReference type="RefSeq" id="WP_264206438.1">
    <property type="nucleotide sequence ID" value="NZ_JAOZEW010000011.1"/>
</dbReference>
<sequence length="113" mass="13080">MIFILMRRMIKNTCFIFFNLNKKAFKEKNLKISFLLGAFINNGIVISDDECVFESGNTEYIDFIIYLLKIINVKILKIEKPNKSTLGGMKSVFFKPSGKLKSMLENNRSLWGN</sequence>
<evidence type="ECO:0000313" key="1">
    <source>
        <dbReference type="EMBL" id="MCV9928325.1"/>
    </source>
</evidence>
<dbReference type="EMBL" id="JAOZEW010000011">
    <property type="protein sequence ID" value="MCV9928325.1"/>
    <property type="molecule type" value="Genomic_DNA"/>
</dbReference>
<dbReference type="Proteomes" id="UP001151079">
    <property type="component" value="Unassembled WGS sequence"/>
</dbReference>
<comment type="caution">
    <text evidence="1">The sequence shown here is derived from an EMBL/GenBank/DDBJ whole genome shotgun (WGS) entry which is preliminary data.</text>
</comment>
<keyword evidence="2" id="KW-1185">Reference proteome</keyword>
<evidence type="ECO:0000313" key="2">
    <source>
        <dbReference type="Proteomes" id="UP001151079"/>
    </source>
</evidence>
<gene>
    <name evidence="1" type="ORF">OIU83_11700</name>
</gene>
<name>A0A9X2ZD17_9FLAO</name>
<proteinExistence type="predicted"/>